<reference evidence="1 2" key="1">
    <citation type="submission" date="2016-03" db="EMBL/GenBank/DDBJ databases">
        <title>Acetic acid bacteria sequencing.</title>
        <authorList>
            <person name="Brandt J."/>
            <person name="Jakob F."/>
            <person name="Vogel R.F."/>
        </authorList>
    </citation>
    <scope>NUCLEOTIDE SEQUENCE [LARGE SCALE GENOMIC DNA]</scope>
    <source>
        <strain evidence="1 2">TMW2.1084</strain>
        <plasmid evidence="2">pac1084_1</plasmid>
    </source>
</reference>
<keyword evidence="1" id="KW-0614">Plasmid</keyword>
<dbReference type="KEGG" id="aper:A0U91_15180"/>
<dbReference type="SUPFAM" id="SSF48452">
    <property type="entry name" value="TPR-like"/>
    <property type="match status" value="1"/>
</dbReference>
<evidence type="ECO:0000313" key="2">
    <source>
        <dbReference type="Proteomes" id="UP000189055"/>
    </source>
</evidence>
<dbReference type="Gene3D" id="1.25.40.10">
    <property type="entry name" value="Tetratricopeptide repeat domain"/>
    <property type="match status" value="1"/>
</dbReference>
<dbReference type="InterPro" id="IPR011990">
    <property type="entry name" value="TPR-like_helical_dom_sf"/>
</dbReference>
<sequence length="726" mass="78342">MSHSRILLPVPSRMGIAAYQSGDRLVIVIDSAEPMDTSALRGDGIFSTLSVDTIADATLVSVRIPDTRRLYLSQQSNGWVLGDEQPPGNDYGDRRVINPRIVPEGLLFPMRRPGRVLAIKDPASGAPLLIGTSAADDGGMLSLRKSKDYDVWPSLEGVVVDDHAPPKVEIKPGPLGDVLSVAGKQFPDPSEAVFASDVDLKWLGLKNLPTQKLEQRYRKAIIDAADSEPAKRFEKRIEAARAAFSLGAFPDARAIMTVALEDDPEEAFKPDVRFFLGAVELMNGNMDGASLLDGAWPEGDKRATQVWRGIYYSALGGRDQDAAHYLATDFERLLNYPEPLRSAILPGVSEEIARYGTAADRAALKSMPTDDAAYKFAGAIADLQDGKKDAAHSEINNLALDKDPVVSEKALEKKISMDLDSGLISPDTAAEMYGSIIPDARLAGREGVPRLLQADVYMAQRKWEKALGAIDLAQRSPSRQVDPSLAPKLYATLAGIAREAMDNITSHGASQNALLQSAAMLRAHIVDMPPGIEKGAVLTDYGRMLLNLGLADEATQAFSDAIPMIDSEADRAIAGEGLADAFIQRGMLNDASEALADTGARNLPPEIVSGRNRVAARIALSSGKPEISLYLLNGDNNAVAADMRGRIHESREEWSPAVSDVRKIVEARIPAEGAMTVDQQLLALRFASDASRAGDVGALKWISDRIGDRQFDSDTEKMFRLLVSVN</sequence>
<geneLocation type="plasmid" evidence="2">
    <name>pac1084_1</name>
</geneLocation>
<proteinExistence type="predicted"/>
<dbReference type="Proteomes" id="UP000189055">
    <property type="component" value="Plasmid pAC1084_1"/>
</dbReference>
<gene>
    <name evidence="1" type="ORF">A0U91_15180</name>
</gene>
<protein>
    <submittedName>
        <fullName evidence="1">Uncharacterized protein</fullName>
    </submittedName>
</protein>
<evidence type="ECO:0000313" key="1">
    <source>
        <dbReference type="EMBL" id="AQT06356.1"/>
    </source>
</evidence>
<accession>A0A1U9LIU3</accession>
<dbReference type="EMBL" id="CP014688">
    <property type="protein sequence ID" value="AQT06356.1"/>
    <property type="molecule type" value="Genomic_DNA"/>
</dbReference>
<dbReference type="AlphaFoldDB" id="A0A1U9LIU3"/>
<organism evidence="1 2">
    <name type="scientific">Acetobacter persici</name>
    <dbReference type="NCBI Taxonomy" id="1076596"/>
    <lineage>
        <taxon>Bacteria</taxon>
        <taxon>Pseudomonadati</taxon>
        <taxon>Pseudomonadota</taxon>
        <taxon>Alphaproteobacteria</taxon>
        <taxon>Acetobacterales</taxon>
        <taxon>Acetobacteraceae</taxon>
        <taxon>Acetobacter</taxon>
    </lineage>
</organism>
<name>A0A1U9LIU3_9PROT</name>